<accession>A0A5M3MLV1</accession>
<feature type="region of interest" description="Disordered" evidence="1">
    <location>
        <begin position="1"/>
        <end position="72"/>
    </location>
</feature>
<feature type="compositionally biased region" description="Polar residues" evidence="1">
    <location>
        <begin position="1"/>
        <end position="24"/>
    </location>
</feature>
<comment type="caution">
    <text evidence="2">The sequence shown here is derived from an EMBL/GenBank/DDBJ whole genome shotgun (WGS) entry which is preliminary data.</text>
</comment>
<evidence type="ECO:0000313" key="2">
    <source>
        <dbReference type="EMBL" id="EIW79960.1"/>
    </source>
</evidence>
<dbReference type="AlphaFoldDB" id="A0A5M3MLV1"/>
<evidence type="ECO:0000256" key="1">
    <source>
        <dbReference type="SAM" id="MobiDB-lite"/>
    </source>
</evidence>
<dbReference type="EMBL" id="JH711580">
    <property type="protein sequence ID" value="EIW79960.1"/>
    <property type="molecule type" value="Genomic_DNA"/>
</dbReference>
<feature type="compositionally biased region" description="Basic residues" evidence="1">
    <location>
        <begin position="29"/>
        <end position="42"/>
    </location>
</feature>
<evidence type="ECO:0000313" key="3">
    <source>
        <dbReference type="Proteomes" id="UP000053558"/>
    </source>
</evidence>
<organism evidence="2 3">
    <name type="scientific">Coniophora puteana (strain RWD-64-598)</name>
    <name type="common">Brown rot fungus</name>
    <dbReference type="NCBI Taxonomy" id="741705"/>
    <lineage>
        <taxon>Eukaryota</taxon>
        <taxon>Fungi</taxon>
        <taxon>Dikarya</taxon>
        <taxon>Basidiomycota</taxon>
        <taxon>Agaricomycotina</taxon>
        <taxon>Agaricomycetes</taxon>
        <taxon>Agaricomycetidae</taxon>
        <taxon>Boletales</taxon>
        <taxon>Coniophorineae</taxon>
        <taxon>Coniophoraceae</taxon>
        <taxon>Coniophora</taxon>
    </lineage>
</organism>
<sequence length="109" mass="11825">MAYLSTNQLVQGPPASSSSNTTSHELTKKQRKSRASQARKNKAAALVRAQLGLKPGEVPKSGQSYWSPKRLRKKQRRIMDSVEEAETVVGHCMGNDQGMASTVGKLTAV</sequence>
<proteinExistence type="predicted"/>
<name>A0A5M3MLV1_CONPW</name>
<reference evidence="3" key="1">
    <citation type="journal article" date="2012" name="Science">
        <title>The Paleozoic origin of enzymatic lignin decomposition reconstructed from 31 fungal genomes.</title>
        <authorList>
            <person name="Floudas D."/>
            <person name="Binder M."/>
            <person name="Riley R."/>
            <person name="Barry K."/>
            <person name="Blanchette R.A."/>
            <person name="Henrissat B."/>
            <person name="Martinez A.T."/>
            <person name="Otillar R."/>
            <person name="Spatafora J.W."/>
            <person name="Yadav J.S."/>
            <person name="Aerts A."/>
            <person name="Benoit I."/>
            <person name="Boyd A."/>
            <person name="Carlson A."/>
            <person name="Copeland A."/>
            <person name="Coutinho P.M."/>
            <person name="de Vries R.P."/>
            <person name="Ferreira P."/>
            <person name="Findley K."/>
            <person name="Foster B."/>
            <person name="Gaskell J."/>
            <person name="Glotzer D."/>
            <person name="Gorecki P."/>
            <person name="Heitman J."/>
            <person name="Hesse C."/>
            <person name="Hori C."/>
            <person name="Igarashi K."/>
            <person name="Jurgens J.A."/>
            <person name="Kallen N."/>
            <person name="Kersten P."/>
            <person name="Kohler A."/>
            <person name="Kuees U."/>
            <person name="Kumar T.K.A."/>
            <person name="Kuo A."/>
            <person name="LaButti K."/>
            <person name="Larrondo L.F."/>
            <person name="Lindquist E."/>
            <person name="Ling A."/>
            <person name="Lombard V."/>
            <person name="Lucas S."/>
            <person name="Lundell T."/>
            <person name="Martin R."/>
            <person name="McLaughlin D.J."/>
            <person name="Morgenstern I."/>
            <person name="Morin E."/>
            <person name="Murat C."/>
            <person name="Nagy L.G."/>
            <person name="Nolan M."/>
            <person name="Ohm R.A."/>
            <person name="Patyshakuliyeva A."/>
            <person name="Rokas A."/>
            <person name="Ruiz-Duenas F.J."/>
            <person name="Sabat G."/>
            <person name="Salamov A."/>
            <person name="Samejima M."/>
            <person name="Schmutz J."/>
            <person name="Slot J.C."/>
            <person name="St John F."/>
            <person name="Stenlid J."/>
            <person name="Sun H."/>
            <person name="Sun S."/>
            <person name="Syed K."/>
            <person name="Tsang A."/>
            <person name="Wiebenga A."/>
            <person name="Young D."/>
            <person name="Pisabarro A."/>
            <person name="Eastwood D.C."/>
            <person name="Martin F."/>
            <person name="Cullen D."/>
            <person name="Grigoriev I.V."/>
            <person name="Hibbett D.S."/>
        </authorList>
    </citation>
    <scope>NUCLEOTIDE SEQUENCE [LARGE SCALE GENOMIC DNA]</scope>
    <source>
        <strain evidence="3">RWD-64-598 SS2</strain>
    </source>
</reference>
<dbReference type="Proteomes" id="UP000053558">
    <property type="component" value="Unassembled WGS sequence"/>
</dbReference>
<dbReference type="GeneID" id="19203416"/>
<keyword evidence="3" id="KW-1185">Reference proteome</keyword>
<gene>
    <name evidence="2" type="ORF">CONPUDRAFT_155348</name>
</gene>
<dbReference type="KEGG" id="cput:CONPUDRAFT_155348"/>
<dbReference type="RefSeq" id="XP_007770272.1">
    <property type="nucleotide sequence ID" value="XM_007772082.1"/>
</dbReference>
<protein>
    <submittedName>
        <fullName evidence="2">Uncharacterized protein</fullName>
    </submittedName>
</protein>